<comment type="caution">
    <text evidence="1">The sequence shown here is derived from an EMBL/GenBank/DDBJ whole genome shotgun (WGS) entry which is preliminary data.</text>
</comment>
<dbReference type="Pfam" id="PF08796">
    <property type="entry name" value="DUF1797"/>
    <property type="match status" value="1"/>
</dbReference>
<dbReference type="STRING" id="1423807.FD16_GL001563"/>
<protein>
    <submittedName>
        <fullName evidence="1">Uncharacterized protein</fullName>
    </submittedName>
</protein>
<dbReference type="PATRIC" id="fig|1423807.3.peg.1602"/>
<gene>
    <name evidence="1" type="ORF">FD16_GL001563</name>
</gene>
<dbReference type="EMBL" id="AZGF01000035">
    <property type="protein sequence ID" value="KRM09805.1"/>
    <property type="molecule type" value="Genomic_DNA"/>
</dbReference>
<dbReference type="Proteomes" id="UP000051820">
    <property type="component" value="Unassembled WGS sequence"/>
</dbReference>
<dbReference type="Gene3D" id="3.30.720.20">
    <property type="entry name" value="Protein of unknown function DUF1797"/>
    <property type="match status" value="1"/>
</dbReference>
<sequence length="67" mass="7991">MQVDISNPVQQRRFEKFGIEVCRVEYNHRTKLFTVNEYRPEYEAEFDDLDLVAIEVYESLAELASVF</sequence>
<reference evidence="1 2" key="1">
    <citation type="journal article" date="2015" name="Genome Announc.">
        <title>Expanding the biotechnology potential of lactobacilli through comparative genomics of 213 strains and associated genera.</title>
        <authorList>
            <person name="Sun Z."/>
            <person name="Harris H.M."/>
            <person name="McCann A."/>
            <person name="Guo C."/>
            <person name="Argimon S."/>
            <person name="Zhang W."/>
            <person name="Yang X."/>
            <person name="Jeffery I.B."/>
            <person name="Cooney J.C."/>
            <person name="Kagawa T.F."/>
            <person name="Liu W."/>
            <person name="Song Y."/>
            <person name="Salvetti E."/>
            <person name="Wrobel A."/>
            <person name="Rasinkangas P."/>
            <person name="Parkhill J."/>
            <person name="Rea M.C."/>
            <person name="O'Sullivan O."/>
            <person name="Ritari J."/>
            <person name="Douillard F.P."/>
            <person name="Paul Ross R."/>
            <person name="Yang R."/>
            <person name="Briner A.E."/>
            <person name="Felis G.E."/>
            <person name="de Vos W.M."/>
            <person name="Barrangou R."/>
            <person name="Klaenhammer T.R."/>
            <person name="Caufield P.W."/>
            <person name="Cui Y."/>
            <person name="Zhang H."/>
            <person name="O'Toole P.W."/>
        </authorList>
    </citation>
    <scope>NUCLEOTIDE SEQUENCE [LARGE SCALE GENOMIC DNA]</scope>
    <source>
        <strain evidence="1 2">DSM 5007</strain>
    </source>
</reference>
<evidence type="ECO:0000313" key="1">
    <source>
        <dbReference type="EMBL" id="KRM09805.1"/>
    </source>
</evidence>
<dbReference type="eggNOG" id="COG4703">
    <property type="taxonomic scope" value="Bacteria"/>
</dbReference>
<organism evidence="1 2">
    <name type="scientific">Paucilactobacillus suebicus DSM 5007 = KCTC 3549</name>
    <dbReference type="NCBI Taxonomy" id="1423807"/>
    <lineage>
        <taxon>Bacteria</taxon>
        <taxon>Bacillati</taxon>
        <taxon>Bacillota</taxon>
        <taxon>Bacilli</taxon>
        <taxon>Lactobacillales</taxon>
        <taxon>Lactobacillaceae</taxon>
        <taxon>Paucilactobacillus</taxon>
    </lineage>
</organism>
<dbReference type="SUPFAM" id="SSF143567">
    <property type="entry name" value="YkuJ-like"/>
    <property type="match status" value="1"/>
</dbReference>
<keyword evidence="2" id="KW-1185">Reference proteome</keyword>
<accession>A0A0R1VWI6</accession>
<evidence type="ECO:0000313" key="2">
    <source>
        <dbReference type="Proteomes" id="UP000051820"/>
    </source>
</evidence>
<proteinExistence type="predicted"/>
<dbReference type="InterPro" id="IPR038073">
    <property type="entry name" value="YkuJ-like_sf"/>
</dbReference>
<name>A0A0R1VWI6_9LACO</name>
<dbReference type="AlphaFoldDB" id="A0A0R1VWI6"/>
<dbReference type="InterPro" id="IPR014904">
    <property type="entry name" value="YkuJ-like"/>
</dbReference>